<protein>
    <recommendedName>
        <fullName evidence="1">MADF domain-containing protein</fullName>
    </recommendedName>
</protein>
<dbReference type="OrthoDB" id="6081971at2759"/>
<sequence>MEQESVFVVNLIANVEKKKCLYDKSDPFYFNRNIKEKSWDEIGEKCSKSGEDCKHKWKLLRERFCKELKKMENSSGSEMSKAEWKFMQPMLFLKDFLAPRRTYYNVKHEDIETGFEQATCSEDSLLEPLMSFPTPPKKSMHTPDSLCQKFGETLENIERRLTVSIEQKNETTDESFMKTVLCLMRDLPLDKKDEFQAGVMQELYRLRKNCRKVKK</sequence>
<dbReference type="InterPro" id="IPR006578">
    <property type="entry name" value="MADF-dom"/>
</dbReference>
<dbReference type="PANTHER" id="PTHR12243:SF67">
    <property type="entry name" value="COREPRESSOR OF PANGOLIN, ISOFORM A-RELATED"/>
    <property type="match status" value="1"/>
</dbReference>
<dbReference type="OMA" id="QDEARCK"/>
<name>A0A0L0C4D7_LUCCU</name>
<dbReference type="GO" id="GO:0006357">
    <property type="term" value="P:regulation of transcription by RNA polymerase II"/>
    <property type="evidence" value="ECO:0007669"/>
    <property type="project" value="TreeGrafter"/>
</dbReference>
<dbReference type="GO" id="GO:0005667">
    <property type="term" value="C:transcription regulator complex"/>
    <property type="evidence" value="ECO:0007669"/>
    <property type="project" value="TreeGrafter"/>
</dbReference>
<dbReference type="AlphaFoldDB" id="A0A0L0C4D7"/>
<dbReference type="GO" id="GO:0005634">
    <property type="term" value="C:nucleus"/>
    <property type="evidence" value="ECO:0007669"/>
    <property type="project" value="TreeGrafter"/>
</dbReference>
<evidence type="ECO:0000313" key="3">
    <source>
        <dbReference type="Proteomes" id="UP000037069"/>
    </source>
</evidence>
<proteinExistence type="predicted"/>
<comment type="caution">
    <text evidence="2">The sequence shown here is derived from an EMBL/GenBank/DDBJ whole genome shotgun (WGS) entry which is preliminary data.</text>
</comment>
<reference evidence="2 3" key="1">
    <citation type="journal article" date="2015" name="Nat. Commun.">
        <title>Lucilia cuprina genome unlocks parasitic fly biology to underpin future interventions.</title>
        <authorList>
            <person name="Anstead C.A."/>
            <person name="Korhonen P.K."/>
            <person name="Young N.D."/>
            <person name="Hall R.S."/>
            <person name="Jex A.R."/>
            <person name="Murali S.C."/>
            <person name="Hughes D.S."/>
            <person name="Lee S.F."/>
            <person name="Perry T."/>
            <person name="Stroehlein A.J."/>
            <person name="Ansell B.R."/>
            <person name="Breugelmans B."/>
            <person name="Hofmann A."/>
            <person name="Qu J."/>
            <person name="Dugan S."/>
            <person name="Lee S.L."/>
            <person name="Chao H."/>
            <person name="Dinh H."/>
            <person name="Han Y."/>
            <person name="Doddapaneni H.V."/>
            <person name="Worley K.C."/>
            <person name="Muzny D.M."/>
            <person name="Ioannidis P."/>
            <person name="Waterhouse R.M."/>
            <person name="Zdobnov E.M."/>
            <person name="James P.J."/>
            <person name="Bagnall N.H."/>
            <person name="Kotze A.C."/>
            <person name="Gibbs R.A."/>
            <person name="Richards S."/>
            <person name="Batterham P."/>
            <person name="Gasser R.B."/>
        </authorList>
    </citation>
    <scope>NUCLEOTIDE SEQUENCE [LARGE SCALE GENOMIC DNA]</scope>
    <source>
        <strain evidence="2 3">LS</strain>
        <tissue evidence="2">Full body</tissue>
    </source>
</reference>
<dbReference type="PANTHER" id="PTHR12243">
    <property type="entry name" value="MADF DOMAIN TRANSCRIPTION FACTOR"/>
    <property type="match status" value="1"/>
</dbReference>
<dbReference type="PROSITE" id="PS51029">
    <property type="entry name" value="MADF"/>
    <property type="match status" value="1"/>
</dbReference>
<dbReference type="SMART" id="SM00595">
    <property type="entry name" value="MADF"/>
    <property type="match status" value="1"/>
</dbReference>
<evidence type="ECO:0000259" key="1">
    <source>
        <dbReference type="PROSITE" id="PS51029"/>
    </source>
</evidence>
<gene>
    <name evidence="2" type="ORF">FF38_13853</name>
</gene>
<dbReference type="EMBL" id="JRES01000932">
    <property type="protein sequence ID" value="KNC27165.1"/>
    <property type="molecule type" value="Genomic_DNA"/>
</dbReference>
<accession>A0A0L0C4D7</accession>
<dbReference type="Pfam" id="PF10545">
    <property type="entry name" value="MADF_DNA_bdg"/>
    <property type="match status" value="1"/>
</dbReference>
<dbReference type="Proteomes" id="UP000037069">
    <property type="component" value="Unassembled WGS sequence"/>
</dbReference>
<keyword evidence="3" id="KW-1185">Reference proteome</keyword>
<organism evidence="2 3">
    <name type="scientific">Lucilia cuprina</name>
    <name type="common">Green bottle fly</name>
    <name type="synonym">Australian sheep blowfly</name>
    <dbReference type="NCBI Taxonomy" id="7375"/>
    <lineage>
        <taxon>Eukaryota</taxon>
        <taxon>Metazoa</taxon>
        <taxon>Ecdysozoa</taxon>
        <taxon>Arthropoda</taxon>
        <taxon>Hexapoda</taxon>
        <taxon>Insecta</taxon>
        <taxon>Pterygota</taxon>
        <taxon>Neoptera</taxon>
        <taxon>Endopterygota</taxon>
        <taxon>Diptera</taxon>
        <taxon>Brachycera</taxon>
        <taxon>Muscomorpha</taxon>
        <taxon>Oestroidea</taxon>
        <taxon>Calliphoridae</taxon>
        <taxon>Luciliinae</taxon>
        <taxon>Lucilia</taxon>
    </lineage>
</organism>
<feature type="domain" description="MADF" evidence="1">
    <location>
        <begin position="10"/>
        <end position="98"/>
    </location>
</feature>
<dbReference type="InterPro" id="IPR039353">
    <property type="entry name" value="TF_Adf1"/>
</dbReference>
<evidence type="ECO:0000313" key="2">
    <source>
        <dbReference type="EMBL" id="KNC27165.1"/>
    </source>
</evidence>